<dbReference type="EMBL" id="MK689364">
    <property type="protein sequence ID" value="QBZ70720.1"/>
    <property type="molecule type" value="Genomic_DNA"/>
</dbReference>
<accession>A0A4D6DWK6</accession>
<name>A0A4D6DWK6_9CAUD</name>
<protein>
    <submittedName>
        <fullName evidence="1">Uncharacterized protein</fullName>
    </submittedName>
</protein>
<evidence type="ECO:0000313" key="2">
    <source>
        <dbReference type="Proteomes" id="UP000297195"/>
    </source>
</evidence>
<proteinExistence type="predicted"/>
<evidence type="ECO:0000313" key="1">
    <source>
        <dbReference type="EMBL" id="QBZ70720.1"/>
    </source>
</evidence>
<reference evidence="1 2" key="1">
    <citation type="submission" date="2019-03" db="EMBL/GenBank/DDBJ databases">
        <authorList>
            <person name="Kim S.G."/>
            <person name="Park S.C."/>
        </authorList>
    </citation>
    <scope>NUCLEOTIDE SEQUENCE [LARGE SCALE GENOMIC DNA]</scope>
</reference>
<gene>
    <name evidence="1" type="ORF">pETSU_139</name>
</gene>
<keyword evidence="2" id="KW-1185">Reference proteome</keyword>
<dbReference type="Proteomes" id="UP000297195">
    <property type="component" value="Segment"/>
</dbReference>
<organism evidence="1 2">
    <name type="scientific">Edwardsiella phage pEt-SU</name>
    <dbReference type="NCBI Taxonomy" id="2562142"/>
    <lineage>
        <taxon>Viruses</taxon>
        <taxon>Duplodnaviria</taxon>
        <taxon>Heunggongvirae</taxon>
        <taxon>Uroviricota</taxon>
        <taxon>Caudoviricetes</taxon>
        <taxon>Chimalliviridae</taxon>
        <taxon>Petsuvirus</taxon>
        <taxon>Petsuvirus pEtSU</taxon>
    </lineage>
</organism>
<sequence>MKTILAAILFCFTSVSFAASYDMKTGDELVGDRCAPGDVIYYGVTKKGTKDVVICQDGQTVTYGFGNILKNWSGKDLVLDVKSSEVIERVTDNDQESSEIFIVRNATNAYAIVHRVDLKTGDETNTLEVHTRDGKKQLANIELDNDFIVNRIRDNFVK</sequence>